<feature type="region of interest" description="Disordered" evidence="1">
    <location>
        <begin position="629"/>
        <end position="661"/>
    </location>
</feature>
<feature type="region of interest" description="Disordered" evidence="1">
    <location>
        <begin position="574"/>
        <end position="598"/>
    </location>
</feature>
<feature type="region of interest" description="Disordered" evidence="1">
    <location>
        <begin position="23"/>
        <end position="86"/>
    </location>
</feature>
<dbReference type="EMBL" id="CAJZBQ010000035">
    <property type="protein sequence ID" value="CAG9323982.1"/>
    <property type="molecule type" value="Genomic_DNA"/>
</dbReference>
<sequence>MTDFKNLIDQKVSQTFYIVSQQSKYSPKKSSLKSHRKSKIPPNIPKSTLTPKSNQDQSIISQFLSSKREKSKPRHSTSMISQRHEDNDPYKAHKKLALAQHPLLVECIKGWWNVMDPHGENEDQRESGTRGFITKDQYVDFNLRVQKTIQNEFYYEEAKEIAEEDWNIDAEEWYQMEAKAVNFDKFLDFLCEIAESWNEITSIEGVLVSINAIMLNISYGVHLNTSLFKELNSIEKLPQQFHVEIDQIQQSSKQQISLEFIKWYQTNFLEPESIRKEVQGRLMKIFPYEARINDIWIEQAGYNQTAVLLQCTTRLESLLNQIKKQPVLQFLEKSKPLQNKTSTSFRSTRYQSSKVPTLPILTQNPEEEPTVYSNRISFTRKVNLSLLGQSISARPPGTGHISQDTVNQETYPMSNSQNSKREVNISLPSRLHTIGNNPVSETPELTHVGTNSQLFGDTPLSNRSSKRIVFTRSRSLLEEQAIEDLEFKKITRKFSLDDSALFEDFPDPEYSRNINYKKSDVKYHKINKKWRTGKYFRENSITPETGLGNVNKKSPDLFIQEKRMIAQQIISRNNSPDKECQAEEKHNISQQEEEKSQVIEKKTYERSIKDETDREVGFKVTVRVSPSQKRNQFSAPVSEPISRPRETYRSNGDNSVKTAPINTGRITNRTTLTAKVIPAEYTFEDYAHLLQQPKKPEKMVFYDNLEFFCALNKAKHEFNKTYQSEFIRNYKMKNDDYRSRRDELEGVITDQDWREFIQRLENLLNLTKKRRRMRRARRKRRGMNLILPKFINGTKQPNLQKNRLWKSVFINANSKNADISKNNNYLYHIHNLGEGKFTSLPPPLQRVVNETTKIPRPPTSARPKNLTNRKFSPARYKSPENL</sequence>
<organism evidence="2 3">
    <name type="scientific">Blepharisma stoltei</name>
    <dbReference type="NCBI Taxonomy" id="1481888"/>
    <lineage>
        <taxon>Eukaryota</taxon>
        <taxon>Sar</taxon>
        <taxon>Alveolata</taxon>
        <taxon>Ciliophora</taxon>
        <taxon>Postciliodesmatophora</taxon>
        <taxon>Heterotrichea</taxon>
        <taxon>Heterotrichida</taxon>
        <taxon>Blepharismidae</taxon>
        <taxon>Blepharisma</taxon>
    </lineage>
</organism>
<feature type="compositionally biased region" description="Basic residues" evidence="1">
    <location>
        <begin position="26"/>
        <end position="39"/>
    </location>
</feature>
<evidence type="ECO:0000313" key="2">
    <source>
        <dbReference type="EMBL" id="CAG9323982.1"/>
    </source>
</evidence>
<accession>A0AAU9JFQ6</accession>
<feature type="compositionally biased region" description="Basic and acidic residues" evidence="1">
    <location>
        <begin position="575"/>
        <end position="598"/>
    </location>
</feature>
<feature type="region of interest" description="Disordered" evidence="1">
    <location>
        <begin position="848"/>
        <end position="882"/>
    </location>
</feature>
<dbReference type="AlphaFoldDB" id="A0AAU9JFQ6"/>
<protein>
    <submittedName>
        <fullName evidence="2">Uncharacterized protein</fullName>
    </submittedName>
</protein>
<feature type="compositionally biased region" description="Polar residues" evidence="1">
    <location>
        <begin position="45"/>
        <end position="65"/>
    </location>
</feature>
<keyword evidence="3" id="KW-1185">Reference proteome</keyword>
<gene>
    <name evidence="2" type="ORF">BSTOLATCC_MIC35006</name>
</gene>
<evidence type="ECO:0000313" key="3">
    <source>
        <dbReference type="Proteomes" id="UP001162131"/>
    </source>
</evidence>
<comment type="caution">
    <text evidence="2">The sequence shown here is derived from an EMBL/GenBank/DDBJ whole genome shotgun (WGS) entry which is preliminary data.</text>
</comment>
<reference evidence="2" key="1">
    <citation type="submission" date="2021-09" db="EMBL/GenBank/DDBJ databases">
        <authorList>
            <consortium name="AG Swart"/>
            <person name="Singh M."/>
            <person name="Singh A."/>
            <person name="Seah K."/>
            <person name="Emmerich C."/>
        </authorList>
    </citation>
    <scope>NUCLEOTIDE SEQUENCE</scope>
    <source>
        <strain evidence="2">ATCC30299</strain>
    </source>
</reference>
<dbReference type="Proteomes" id="UP001162131">
    <property type="component" value="Unassembled WGS sequence"/>
</dbReference>
<feature type="compositionally biased region" description="Polar residues" evidence="1">
    <location>
        <begin position="649"/>
        <end position="661"/>
    </location>
</feature>
<name>A0AAU9JFQ6_9CILI</name>
<evidence type="ECO:0000256" key="1">
    <source>
        <dbReference type="SAM" id="MobiDB-lite"/>
    </source>
</evidence>
<proteinExistence type="predicted"/>